<keyword evidence="7" id="KW-0325">Glycoprotein</keyword>
<accession>A0A395GUQ9</accession>
<evidence type="ECO:0008006" key="11">
    <source>
        <dbReference type="Google" id="ProtNLM"/>
    </source>
</evidence>
<keyword evidence="4 8" id="KW-0812">Transmembrane</keyword>
<evidence type="ECO:0000256" key="3">
    <source>
        <dbReference type="ARBA" id="ARBA00022448"/>
    </source>
</evidence>
<evidence type="ECO:0000256" key="6">
    <source>
        <dbReference type="ARBA" id="ARBA00023136"/>
    </source>
</evidence>
<keyword evidence="3" id="KW-0813">Transport</keyword>
<dbReference type="GO" id="GO:0022857">
    <property type="term" value="F:transmembrane transporter activity"/>
    <property type="evidence" value="ECO:0007669"/>
    <property type="project" value="TreeGrafter"/>
</dbReference>
<feature type="transmembrane region" description="Helical" evidence="8">
    <location>
        <begin position="32"/>
        <end position="53"/>
    </location>
</feature>
<dbReference type="GO" id="GO:0005886">
    <property type="term" value="C:plasma membrane"/>
    <property type="evidence" value="ECO:0007669"/>
    <property type="project" value="TreeGrafter"/>
</dbReference>
<gene>
    <name evidence="9" type="ORF">BO80DRAFT_495292</name>
</gene>
<dbReference type="AlphaFoldDB" id="A0A395GUQ9"/>
<evidence type="ECO:0000256" key="7">
    <source>
        <dbReference type="ARBA" id="ARBA00023180"/>
    </source>
</evidence>
<feature type="transmembrane region" description="Helical" evidence="8">
    <location>
        <begin position="89"/>
        <end position="108"/>
    </location>
</feature>
<keyword evidence="5 8" id="KW-1133">Transmembrane helix</keyword>
<evidence type="ECO:0000256" key="1">
    <source>
        <dbReference type="ARBA" id="ARBA00004141"/>
    </source>
</evidence>
<keyword evidence="6 8" id="KW-0472">Membrane</keyword>
<name>A0A395GUQ9_9EURO</name>
<dbReference type="EMBL" id="KZ824451">
    <property type="protein sequence ID" value="RAK98718.1"/>
    <property type="molecule type" value="Genomic_DNA"/>
</dbReference>
<dbReference type="RefSeq" id="XP_025573046.1">
    <property type="nucleotide sequence ID" value="XM_025723932.1"/>
</dbReference>
<organism evidence="9 10">
    <name type="scientific">Aspergillus ibericus CBS 121593</name>
    <dbReference type="NCBI Taxonomy" id="1448316"/>
    <lineage>
        <taxon>Eukaryota</taxon>
        <taxon>Fungi</taxon>
        <taxon>Dikarya</taxon>
        <taxon>Ascomycota</taxon>
        <taxon>Pezizomycotina</taxon>
        <taxon>Eurotiomycetes</taxon>
        <taxon>Eurotiomycetidae</taxon>
        <taxon>Eurotiales</taxon>
        <taxon>Aspergillaceae</taxon>
        <taxon>Aspergillus</taxon>
        <taxon>Aspergillus subgen. Circumdati</taxon>
    </lineage>
</organism>
<evidence type="ECO:0000313" key="10">
    <source>
        <dbReference type="Proteomes" id="UP000249402"/>
    </source>
</evidence>
<evidence type="ECO:0000256" key="8">
    <source>
        <dbReference type="SAM" id="Phobius"/>
    </source>
</evidence>
<feature type="transmembrane region" description="Helical" evidence="8">
    <location>
        <begin position="164"/>
        <end position="183"/>
    </location>
</feature>
<evidence type="ECO:0000256" key="5">
    <source>
        <dbReference type="ARBA" id="ARBA00022989"/>
    </source>
</evidence>
<dbReference type="VEuPathDB" id="FungiDB:BO80DRAFT_495292"/>
<evidence type="ECO:0000256" key="4">
    <source>
        <dbReference type="ARBA" id="ARBA00022692"/>
    </source>
</evidence>
<comment type="subcellular location">
    <subcellularLocation>
        <location evidence="1">Membrane</location>
        <topology evidence="1">Multi-pass membrane protein</topology>
    </subcellularLocation>
</comment>
<keyword evidence="10" id="KW-1185">Reference proteome</keyword>
<feature type="transmembrane region" description="Helical" evidence="8">
    <location>
        <begin position="59"/>
        <end position="77"/>
    </location>
</feature>
<dbReference type="InterPro" id="IPR036259">
    <property type="entry name" value="MFS_trans_sf"/>
</dbReference>
<evidence type="ECO:0000256" key="2">
    <source>
        <dbReference type="ARBA" id="ARBA00008335"/>
    </source>
</evidence>
<dbReference type="GeneID" id="37228797"/>
<sequence>MHAMLTYWITYFLPVYFQAVKEASPIRSGVDLVPSAVTGIPFAILAGGGLSTLNRYRPFHFTGFAFLILACGLLTLLDASSSEGDWVGFQILGAAGVGTLLTTTLPALQAPLSEADVAVATATWAQVNHLITSRLSDDPELQARLANGGAYELATKEFITSLRIVWYVALAFALLGFLVAFVLKEVPMREDLETEFWVAGEEEGVGRGE</sequence>
<dbReference type="PANTHER" id="PTHR23501">
    <property type="entry name" value="MAJOR FACILITATOR SUPERFAMILY"/>
    <property type="match status" value="1"/>
</dbReference>
<dbReference type="OrthoDB" id="10021397at2759"/>
<dbReference type="PANTHER" id="PTHR23501:SF187">
    <property type="entry name" value="MAJOR FACILITATOR SUPERFAMILY (MFS) PROFILE DOMAIN-CONTAINING PROTEIN"/>
    <property type="match status" value="1"/>
</dbReference>
<dbReference type="SUPFAM" id="SSF103473">
    <property type="entry name" value="MFS general substrate transporter"/>
    <property type="match status" value="1"/>
</dbReference>
<proteinExistence type="inferred from homology"/>
<dbReference type="Proteomes" id="UP000249402">
    <property type="component" value="Unassembled WGS sequence"/>
</dbReference>
<reference evidence="9 10" key="1">
    <citation type="submission" date="2018-02" db="EMBL/GenBank/DDBJ databases">
        <title>The genomes of Aspergillus section Nigri reveals drivers in fungal speciation.</title>
        <authorList>
            <consortium name="DOE Joint Genome Institute"/>
            <person name="Vesth T.C."/>
            <person name="Nybo J."/>
            <person name="Theobald S."/>
            <person name="Brandl J."/>
            <person name="Frisvad J.C."/>
            <person name="Nielsen K.F."/>
            <person name="Lyhne E.K."/>
            <person name="Kogle M.E."/>
            <person name="Kuo A."/>
            <person name="Riley R."/>
            <person name="Clum A."/>
            <person name="Nolan M."/>
            <person name="Lipzen A."/>
            <person name="Salamov A."/>
            <person name="Henrissat B."/>
            <person name="Wiebenga A."/>
            <person name="De vries R.P."/>
            <person name="Grigoriev I.V."/>
            <person name="Mortensen U.H."/>
            <person name="Andersen M.R."/>
            <person name="Baker S.E."/>
        </authorList>
    </citation>
    <scope>NUCLEOTIDE SEQUENCE [LARGE SCALE GENOMIC DNA]</scope>
    <source>
        <strain evidence="9 10">CBS 121593</strain>
    </source>
</reference>
<evidence type="ECO:0000313" key="9">
    <source>
        <dbReference type="EMBL" id="RAK98718.1"/>
    </source>
</evidence>
<protein>
    <recommendedName>
        <fullName evidence="11">MFS general substrate transporter</fullName>
    </recommendedName>
</protein>
<comment type="similarity">
    <text evidence="2">Belongs to the major facilitator superfamily.</text>
</comment>